<reference evidence="1 2" key="1">
    <citation type="submission" date="2019-03" db="EMBL/GenBank/DDBJ databases">
        <title>Genomic Encyclopedia of Type Strains, Phase IV (KMG-IV): sequencing the most valuable type-strain genomes for metagenomic binning, comparative biology and taxonomic classification.</title>
        <authorList>
            <person name="Goeker M."/>
        </authorList>
    </citation>
    <scope>NUCLEOTIDE SEQUENCE [LARGE SCALE GENOMIC DNA]</scope>
    <source>
        <strain evidence="1 2">LX-B</strain>
    </source>
</reference>
<accession>A0A4R1S6U9</accession>
<dbReference type="AlphaFoldDB" id="A0A4R1S6U9"/>
<dbReference type="Proteomes" id="UP000295008">
    <property type="component" value="Unassembled WGS sequence"/>
</dbReference>
<dbReference type="RefSeq" id="WP_132012766.1">
    <property type="nucleotide sequence ID" value="NZ_SLUN01000003.1"/>
</dbReference>
<gene>
    <name evidence="1" type="ORF">EDC14_10035</name>
</gene>
<comment type="caution">
    <text evidence="1">The sequence shown here is derived from an EMBL/GenBank/DDBJ whole genome shotgun (WGS) entry which is preliminary data.</text>
</comment>
<keyword evidence="2" id="KW-1185">Reference proteome</keyword>
<dbReference type="EMBL" id="SLUN01000003">
    <property type="protein sequence ID" value="TCL75075.1"/>
    <property type="molecule type" value="Genomic_DNA"/>
</dbReference>
<evidence type="ECO:0000313" key="1">
    <source>
        <dbReference type="EMBL" id="TCL75075.1"/>
    </source>
</evidence>
<protein>
    <submittedName>
        <fullName evidence="1">Uncharacterized protein</fullName>
    </submittedName>
</protein>
<proteinExistence type="predicted"/>
<sequence length="321" mass="36156">MYKDTWARVLKTPEEVPSFFREFCETIRDGGRQFPYTIFCPPDRFGFRKTTPKLICLSEETVAIAEKVQHELRTAVYPLSRITYLETGHSLLYAWFTLYCPGAAALKIEYCAVVKQLFQPLFARIRAALPAESLPEPGDHQAELAKLNIYSRQNYKFMNFAKQSILPGETVLQSLLQPEVHLPYLKFFQRTLVGNHLTVLTDRELIAIRDLDRIGKYYAMRYGGVWNFIPLTRIVRIQLAPDDASAVPGGRMLLLRLELEGSGTITLPFHEAQQPGLQALAESLARQCGILRGQPVPVDLRPGFLGGAADLPAAPAKQTSF</sequence>
<evidence type="ECO:0000313" key="2">
    <source>
        <dbReference type="Proteomes" id="UP000295008"/>
    </source>
</evidence>
<name>A0A4R1S6U9_HYDET</name>
<organism evidence="1 2">
    <name type="scientific">Hydrogenispora ethanolica</name>
    <dbReference type="NCBI Taxonomy" id="1082276"/>
    <lineage>
        <taxon>Bacteria</taxon>
        <taxon>Bacillati</taxon>
        <taxon>Bacillota</taxon>
        <taxon>Hydrogenispora</taxon>
    </lineage>
</organism>
<dbReference type="OrthoDB" id="1726797at2"/>